<accession>A0A9E8GDS5</accession>
<dbReference type="InterPro" id="IPR045187">
    <property type="entry name" value="CcO_II"/>
</dbReference>
<sequence length="233" mass="27425">MFYYLNLKGMNTWFNLMFQDSASPLMEWLIKFHDFTLLVNLLITVMILFIMIKITYNKMISVNIESQMIELIWTILPMIILIFMALPSLKILYLMDEIYLPNMTIKCIGHQWYWTYEFSNFLNFNFESYMLKDLVNDSFRLLDVDNRLVLPMNMQMRFLVGADDVIHSFAVPSLGCKMDGVPGRLNQMNLMISRPGIYFGQCSEICGANHSFMPIVIESTNMNNFLSWIELNF</sequence>
<keyword evidence="13 19" id="KW-1133">Transmembrane helix</keyword>
<geneLocation type="mitochondrion" evidence="22"/>
<evidence type="ECO:0000256" key="17">
    <source>
        <dbReference type="ARBA" id="ARBA00049512"/>
    </source>
</evidence>
<dbReference type="PROSITE" id="PS00078">
    <property type="entry name" value="COX2"/>
    <property type="match status" value="1"/>
</dbReference>
<evidence type="ECO:0000256" key="9">
    <source>
        <dbReference type="ARBA" id="ARBA00022792"/>
    </source>
</evidence>
<evidence type="ECO:0000256" key="5">
    <source>
        <dbReference type="ARBA" id="ARBA00022448"/>
    </source>
</evidence>
<keyword evidence="5 18" id="KW-0813">Transport</keyword>
<evidence type="ECO:0000259" key="20">
    <source>
        <dbReference type="PROSITE" id="PS50857"/>
    </source>
</evidence>
<dbReference type="SUPFAM" id="SSF49503">
    <property type="entry name" value="Cupredoxins"/>
    <property type="match status" value="1"/>
</dbReference>
<dbReference type="GO" id="GO:0016491">
    <property type="term" value="F:oxidoreductase activity"/>
    <property type="evidence" value="ECO:0007669"/>
    <property type="project" value="InterPro"/>
</dbReference>
<dbReference type="NCBIfam" id="TIGR02866">
    <property type="entry name" value="CoxB"/>
    <property type="match status" value="1"/>
</dbReference>
<evidence type="ECO:0000256" key="15">
    <source>
        <dbReference type="ARBA" id="ARBA00023128"/>
    </source>
</evidence>
<keyword evidence="11" id="KW-1278">Translocase</keyword>
<keyword evidence="9 18" id="KW-0999">Mitochondrion inner membrane</keyword>
<dbReference type="GO" id="GO:0042773">
    <property type="term" value="P:ATP synthesis coupled electron transport"/>
    <property type="evidence" value="ECO:0007669"/>
    <property type="project" value="TreeGrafter"/>
</dbReference>
<evidence type="ECO:0000256" key="1">
    <source>
        <dbReference type="ARBA" id="ARBA00004448"/>
    </source>
</evidence>
<dbReference type="PROSITE" id="PS50857">
    <property type="entry name" value="COX2_CUA"/>
    <property type="match status" value="1"/>
</dbReference>
<organism evidence="22">
    <name type="scientific">Figites sp. ZJUH 20220010</name>
    <dbReference type="NCBI Taxonomy" id="2995277"/>
    <lineage>
        <taxon>Eukaryota</taxon>
        <taxon>Metazoa</taxon>
        <taxon>Ecdysozoa</taxon>
        <taxon>Arthropoda</taxon>
        <taxon>Hexapoda</taxon>
        <taxon>Insecta</taxon>
        <taxon>Pterygota</taxon>
        <taxon>Neoptera</taxon>
        <taxon>Endopterygota</taxon>
        <taxon>Hymenoptera</taxon>
        <taxon>Apocrita</taxon>
        <taxon>Proctotrupomorpha</taxon>
        <taxon>Cynipoidea</taxon>
        <taxon>Figitidae</taxon>
        <taxon>Figitinae</taxon>
    </lineage>
</organism>
<feature type="domain" description="Cytochrome oxidase subunit II copper A binding" evidence="20">
    <location>
        <begin position="100"/>
        <end position="231"/>
    </location>
</feature>
<dbReference type="InterPro" id="IPR014222">
    <property type="entry name" value="Cyt_c_oxidase_su2"/>
</dbReference>
<evidence type="ECO:0000259" key="21">
    <source>
        <dbReference type="PROSITE" id="PS50999"/>
    </source>
</evidence>
<evidence type="ECO:0000313" key="22">
    <source>
        <dbReference type="EMBL" id="UZT67526.1"/>
    </source>
</evidence>
<keyword evidence="7 18" id="KW-0812">Transmembrane</keyword>
<keyword evidence="12 18" id="KW-0249">Electron transport</keyword>
<dbReference type="InterPro" id="IPR036257">
    <property type="entry name" value="Cyt_c_oxidase_su2_TM_sf"/>
</dbReference>
<dbReference type="GO" id="GO:0005507">
    <property type="term" value="F:copper ion binding"/>
    <property type="evidence" value="ECO:0007669"/>
    <property type="project" value="InterPro"/>
</dbReference>
<evidence type="ECO:0000256" key="18">
    <source>
        <dbReference type="RuleBase" id="RU000457"/>
    </source>
</evidence>
<dbReference type="Gene3D" id="2.60.40.420">
    <property type="entry name" value="Cupredoxins - blue copper proteins"/>
    <property type="match status" value="1"/>
</dbReference>
<evidence type="ECO:0000256" key="14">
    <source>
        <dbReference type="ARBA" id="ARBA00023008"/>
    </source>
</evidence>
<comment type="cofactor">
    <cofactor evidence="18">
        <name>Cu cation</name>
        <dbReference type="ChEBI" id="CHEBI:23378"/>
    </cofactor>
    <text evidence="18">Binds a copper A center.</text>
</comment>
<dbReference type="Pfam" id="PF00116">
    <property type="entry name" value="COX2"/>
    <property type="match status" value="1"/>
</dbReference>
<evidence type="ECO:0000256" key="8">
    <source>
        <dbReference type="ARBA" id="ARBA00022723"/>
    </source>
</evidence>
<dbReference type="EMBL" id="OM677829">
    <property type="protein sequence ID" value="UZT67526.1"/>
    <property type="molecule type" value="Genomic_DNA"/>
</dbReference>
<keyword evidence="16 18" id="KW-0472">Membrane</keyword>
<dbReference type="InterPro" id="IPR034210">
    <property type="entry name" value="CcO_II_C"/>
</dbReference>
<reference evidence="22" key="1">
    <citation type="journal article" date="2022" name="Genes (Basel)">
        <title>Novel Gene Rearrangements in the Mitochondrial Genomes of Cynipoid Wasps (Hymenoptera: Cynipoidea).</title>
        <authorList>
            <person name="Shu X."/>
            <person name="Li Z."/>
            <person name="Yuan R."/>
            <person name="Tang P."/>
            <person name="Chen X."/>
        </authorList>
    </citation>
    <scope>NUCLEOTIDE SEQUENCE</scope>
</reference>
<dbReference type="Gene3D" id="1.10.287.90">
    <property type="match status" value="1"/>
</dbReference>
<evidence type="ECO:0000256" key="4">
    <source>
        <dbReference type="ARBA" id="ARBA00015946"/>
    </source>
</evidence>
<dbReference type="Pfam" id="PF02790">
    <property type="entry name" value="COX2_TM"/>
    <property type="match status" value="1"/>
</dbReference>
<dbReference type="PANTHER" id="PTHR22888:SF9">
    <property type="entry name" value="CYTOCHROME C OXIDASE SUBUNIT 2"/>
    <property type="match status" value="1"/>
</dbReference>
<evidence type="ECO:0000256" key="13">
    <source>
        <dbReference type="ARBA" id="ARBA00022989"/>
    </source>
</evidence>
<dbReference type="GO" id="GO:0005743">
    <property type="term" value="C:mitochondrial inner membrane"/>
    <property type="evidence" value="ECO:0007669"/>
    <property type="project" value="UniProtKB-SubCell"/>
</dbReference>
<evidence type="ECO:0000256" key="10">
    <source>
        <dbReference type="ARBA" id="ARBA00022842"/>
    </source>
</evidence>
<dbReference type="PRINTS" id="PR01166">
    <property type="entry name" value="CYCOXIDASEII"/>
</dbReference>
<evidence type="ECO:0000256" key="3">
    <source>
        <dbReference type="ARBA" id="ARBA00011164"/>
    </source>
</evidence>
<keyword evidence="8 18" id="KW-0479">Metal-binding</keyword>
<feature type="transmembrane region" description="Helical" evidence="19">
    <location>
        <begin position="68"/>
        <end position="86"/>
    </location>
</feature>
<dbReference type="PROSITE" id="PS50999">
    <property type="entry name" value="COX2_TM"/>
    <property type="match status" value="1"/>
</dbReference>
<dbReference type="AlphaFoldDB" id="A0A9E8GDS5"/>
<keyword evidence="15 18" id="KW-0496">Mitochondrion</keyword>
<evidence type="ECO:0000256" key="2">
    <source>
        <dbReference type="ARBA" id="ARBA00007866"/>
    </source>
</evidence>
<evidence type="ECO:0000256" key="7">
    <source>
        <dbReference type="ARBA" id="ARBA00022692"/>
    </source>
</evidence>
<dbReference type="InterPro" id="IPR008972">
    <property type="entry name" value="Cupredoxin"/>
</dbReference>
<proteinExistence type="inferred from homology"/>
<dbReference type="InterPro" id="IPR001505">
    <property type="entry name" value="Copper_CuA"/>
</dbReference>
<dbReference type="InterPro" id="IPR002429">
    <property type="entry name" value="CcO_II-like_C"/>
</dbReference>
<keyword evidence="14 18" id="KW-0186">Copper</keyword>
<feature type="transmembrane region" description="Helical" evidence="19">
    <location>
        <begin position="35"/>
        <end position="56"/>
    </location>
</feature>
<name>A0A9E8GDS5_9HYME</name>
<dbReference type="SUPFAM" id="SSF81464">
    <property type="entry name" value="Cytochrome c oxidase subunit II-like, transmembrane region"/>
    <property type="match status" value="1"/>
</dbReference>
<reference evidence="22" key="2">
    <citation type="submission" date="2022-02" db="EMBL/GenBank/DDBJ databases">
        <authorList>
            <person name="Shu X.H."/>
            <person name="Li Z.K."/>
            <person name="Tang P."/>
            <person name="Chen X.X."/>
        </authorList>
    </citation>
    <scope>NUCLEOTIDE SEQUENCE</scope>
</reference>
<comment type="function">
    <text evidence="18">Component of the cytochrome c oxidase, the last enzyme in the mitochondrial electron transport chain which drives oxidative phosphorylation. The respiratory chain contains 3 multisubunit complexes succinate dehydrogenase (complex II, CII), ubiquinol-cytochrome c oxidoreductase (cytochrome b-c1 complex, complex III, CIII) and cytochrome c oxidase (complex IV, CIV), that cooperate to transfer electrons derived from NADH and succinate to molecular oxygen, creating an electrochemical gradient over the inner membrane that drives transmembrane transport and the ATP synthase. Cytochrome c oxidase is the component of the respiratory chain that catalyzes the reduction of oxygen to water. Electrons originating from reduced cytochrome c in the intermembrane space (IMS) are transferred via the dinuclear copper A center (CU(A)) of subunit 2 and heme A of subunit 1 to the active site in subunit 1, a binuclear center (BNC) formed by heme A3 and copper B (CU(B)). The BNC reduces molecular oxygen to 2 water molecules using 4 electrons from cytochrome c in the IMS and 4 protons from the mitochondrial matrix.</text>
</comment>
<evidence type="ECO:0000256" key="16">
    <source>
        <dbReference type="ARBA" id="ARBA00023136"/>
    </source>
</evidence>
<evidence type="ECO:0000256" key="11">
    <source>
        <dbReference type="ARBA" id="ARBA00022967"/>
    </source>
</evidence>
<evidence type="ECO:0000256" key="19">
    <source>
        <dbReference type="SAM" id="Phobius"/>
    </source>
</evidence>
<dbReference type="CDD" id="cd13912">
    <property type="entry name" value="CcO_II_C"/>
    <property type="match status" value="1"/>
</dbReference>
<dbReference type="InterPro" id="IPR011759">
    <property type="entry name" value="Cyt_c_oxidase_su2_TM_dom"/>
</dbReference>
<comment type="subcellular location">
    <subcellularLocation>
        <location evidence="1 18">Mitochondrion inner membrane</location>
        <topology evidence="1 18">Multi-pass membrane protein</topology>
    </subcellularLocation>
</comment>
<keyword evidence="10" id="KW-0460">Magnesium</keyword>
<comment type="subunit">
    <text evidence="3">Component of the cytochrome c oxidase (complex IV, CIV), a multisubunit enzyme composed of a catalytic core of 3 subunits and several supernumerary subunits. The complex exists as a monomer or a dimer and forms supercomplexes (SCs) in the inner mitochondrial membrane with ubiquinol-cytochrome c oxidoreductase (cytochrome b-c1 complex, complex III, CIII).</text>
</comment>
<keyword evidence="6 18" id="KW-0679">Respiratory chain</keyword>
<evidence type="ECO:0000256" key="12">
    <source>
        <dbReference type="ARBA" id="ARBA00022982"/>
    </source>
</evidence>
<evidence type="ECO:0000256" key="6">
    <source>
        <dbReference type="ARBA" id="ARBA00022660"/>
    </source>
</evidence>
<dbReference type="PANTHER" id="PTHR22888">
    <property type="entry name" value="CYTOCHROME C OXIDASE, SUBUNIT II"/>
    <property type="match status" value="1"/>
</dbReference>
<gene>
    <name evidence="22" type="primary">cox2</name>
</gene>
<protein>
    <recommendedName>
        <fullName evidence="4 18">Cytochrome c oxidase subunit 2</fullName>
    </recommendedName>
</protein>
<dbReference type="FunFam" id="2.60.40.420:FF:000001">
    <property type="entry name" value="Cytochrome c oxidase subunit 2"/>
    <property type="match status" value="1"/>
</dbReference>
<dbReference type="GO" id="GO:0004129">
    <property type="term" value="F:cytochrome-c oxidase activity"/>
    <property type="evidence" value="ECO:0007669"/>
    <property type="project" value="UniProtKB-EC"/>
</dbReference>
<comment type="catalytic activity">
    <reaction evidence="17">
        <text>4 Fe(II)-[cytochrome c] + O2 + 8 H(+)(in) = 4 Fe(III)-[cytochrome c] + 2 H2O + 4 H(+)(out)</text>
        <dbReference type="Rhea" id="RHEA:11436"/>
        <dbReference type="Rhea" id="RHEA-COMP:10350"/>
        <dbReference type="Rhea" id="RHEA-COMP:14399"/>
        <dbReference type="ChEBI" id="CHEBI:15377"/>
        <dbReference type="ChEBI" id="CHEBI:15378"/>
        <dbReference type="ChEBI" id="CHEBI:15379"/>
        <dbReference type="ChEBI" id="CHEBI:29033"/>
        <dbReference type="ChEBI" id="CHEBI:29034"/>
        <dbReference type="EC" id="7.1.1.9"/>
    </reaction>
    <physiologicalReaction direction="left-to-right" evidence="17">
        <dbReference type="Rhea" id="RHEA:11437"/>
    </physiologicalReaction>
</comment>
<feature type="domain" description="Cytochrome oxidase subunit II transmembrane region profile" evidence="21">
    <location>
        <begin position="10"/>
        <end position="99"/>
    </location>
</feature>
<comment type="similarity">
    <text evidence="2 18">Belongs to the cytochrome c oxidase subunit 2 family.</text>
</comment>